<feature type="region of interest" description="Disordered" evidence="1">
    <location>
        <begin position="512"/>
        <end position="545"/>
    </location>
</feature>
<feature type="compositionally biased region" description="Basic and acidic residues" evidence="1">
    <location>
        <begin position="606"/>
        <end position="627"/>
    </location>
</feature>
<organism evidence="3 4">
    <name type="scientific">Penicillium antarcticum</name>
    <dbReference type="NCBI Taxonomy" id="416450"/>
    <lineage>
        <taxon>Eukaryota</taxon>
        <taxon>Fungi</taxon>
        <taxon>Dikarya</taxon>
        <taxon>Ascomycota</taxon>
        <taxon>Pezizomycotina</taxon>
        <taxon>Eurotiomycetes</taxon>
        <taxon>Eurotiomycetidae</taxon>
        <taxon>Eurotiales</taxon>
        <taxon>Aspergillaceae</taxon>
        <taxon>Penicillium</taxon>
    </lineage>
</organism>
<keyword evidence="4" id="KW-1185">Reference proteome</keyword>
<name>A0A1V6QDZ3_9EURO</name>
<evidence type="ECO:0000313" key="4">
    <source>
        <dbReference type="Proteomes" id="UP000191672"/>
    </source>
</evidence>
<dbReference type="Proteomes" id="UP000191672">
    <property type="component" value="Unassembled WGS sequence"/>
</dbReference>
<comment type="caution">
    <text evidence="3">The sequence shown here is derived from an EMBL/GenBank/DDBJ whole genome shotgun (WGS) entry which is preliminary data.</text>
</comment>
<feature type="region of interest" description="Disordered" evidence="1">
    <location>
        <begin position="696"/>
        <end position="723"/>
    </location>
</feature>
<accession>A0A1V6QDZ3</accession>
<feature type="domain" description="DUF7587" evidence="2">
    <location>
        <begin position="279"/>
        <end position="414"/>
    </location>
</feature>
<proteinExistence type="predicted"/>
<evidence type="ECO:0000313" key="3">
    <source>
        <dbReference type="EMBL" id="OQD87252.1"/>
    </source>
</evidence>
<dbReference type="AlphaFoldDB" id="A0A1V6QDZ3"/>
<evidence type="ECO:0000259" key="2">
    <source>
        <dbReference type="Pfam" id="PF24494"/>
    </source>
</evidence>
<protein>
    <recommendedName>
        <fullName evidence="2">DUF7587 domain-containing protein</fullName>
    </recommendedName>
</protein>
<reference evidence="4" key="1">
    <citation type="journal article" date="2017" name="Nat. Microbiol.">
        <title>Global analysis of biosynthetic gene clusters reveals vast potential of secondary metabolite production in Penicillium species.</title>
        <authorList>
            <person name="Nielsen J.C."/>
            <person name="Grijseels S."/>
            <person name="Prigent S."/>
            <person name="Ji B."/>
            <person name="Dainat J."/>
            <person name="Nielsen K.F."/>
            <person name="Frisvad J.C."/>
            <person name="Workman M."/>
            <person name="Nielsen J."/>
        </authorList>
    </citation>
    <scope>NUCLEOTIDE SEQUENCE [LARGE SCALE GENOMIC DNA]</scope>
    <source>
        <strain evidence="4">IBT 31811</strain>
    </source>
</reference>
<gene>
    <name evidence="3" type="ORF">PENANT_c006G00467</name>
</gene>
<evidence type="ECO:0000256" key="1">
    <source>
        <dbReference type="SAM" id="MobiDB-lite"/>
    </source>
</evidence>
<dbReference type="Pfam" id="PF24494">
    <property type="entry name" value="DUF7587"/>
    <property type="match status" value="1"/>
</dbReference>
<dbReference type="EMBL" id="MDYN01000006">
    <property type="protein sequence ID" value="OQD87252.1"/>
    <property type="molecule type" value="Genomic_DNA"/>
</dbReference>
<feature type="region of interest" description="Disordered" evidence="1">
    <location>
        <begin position="563"/>
        <end position="631"/>
    </location>
</feature>
<sequence>MEAPQGPRRPTLRWEVRMRQVLCCLYRFFVCDKKQVMEIFSYLFRGHLQERGIRGFVPYATLHTQWSWMQNSGDPVWYHVHIATEFKMNAEWSGIIHEIKAAAEILRLRLQERTQDIGTSRWRSSRPQAAWETDFHASQNVPQTLMNLSPPNLEELHEAKPDDNQHITVNSDPNNESANVNNKISFAWHEKEGELGSSGLKFYEYHGQPKTNCTTETIDCVDSGPKKPSQVLADDPQCRGLFENSESPHPLPIGELQDRDQSLECPDQKRTRGLSIDKPPPLLYRWWNIDSQGVNSKHEFVAGLFCNRPTFNPEDITDTEFLAFFRGHVTKQEVATPFISTFAFPLAPFHRALVNQKGAMVSIIESSKIPSKIFDAGPLAVKTRTFTGCWRGYAEYEVWGHIPAQAIVETLDINSVELIAQLHRDINRLLQPLLIRSFRRCNQDLRDILAIRHKRRSSFKCGLTLRKLLLLLRIPPAHWADLAPKFAHCWGWKYAAEKREFLEGVMSQNPVSQEEVSDSESEWVMPTPQATPKKGSKKSKSIELDEEDWEPLEYEEFQKVCSSLRPMPETSQKSPRGPFFYRGSTTPDKDWIPLEEEQDTEGQSESDGKANDASETHSVSMEERSDTTEETFLAETIDSMSVTYESDRLIEDHMALAWEAESIPEATQTGRPQDHNADHPVVHSFFVDLHDRDTDMDMNGVVSNEEDDPSAQNALDQEWPSEDDCPEMKILNRVRFR</sequence>
<feature type="compositionally biased region" description="Acidic residues" evidence="1">
    <location>
        <begin position="593"/>
        <end position="604"/>
    </location>
</feature>
<dbReference type="InterPro" id="IPR056009">
    <property type="entry name" value="DUF7587"/>
</dbReference>